<reference evidence="3 4" key="1">
    <citation type="submission" date="2015-04" db="EMBL/GenBank/DDBJ databases">
        <title>Draft Genome Sequence of the Novel Agar-Digesting Marine Bacterium Q1.</title>
        <authorList>
            <person name="Li Y."/>
            <person name="Li D."/>
            <person name="Chen G."/>
            <person name="Du Z."/>
        </authorList>
    </citation>
    <scope>NUCLEOTIDE SEQUENCE [LARGE SCALE GENOMIC DNA]</scope>
    <source>
        <strain evidence="3 4">Q1</strain>
    </source>
</reference>
<dbReference type="STRING" id="1513271.XM47_16480"/>
<evidence type="ECO:0000313" key="4">
    <source>
        <dbReference type="Proteomes" id="UP000037600"/>
    </source>
</evidence>
<comment type="caution">
    <text evidence="3">The sequence shown here is derived from an EMBL/GenBank/DDBJ whole genome shotgun (WGS) entry which is preliminary data.</text>
</comment>
<evidence type="ECO:0000313" key="3">
    <source>
        <dbReference type="EMBL" id="KMT64058.1"/>
    </source>
</evidence>
<accession>A0A0J8GTP3</accession>
<dbReference type="PROSITE" id="PS51257">
    <property type="entry name" value="PROKAR_LIPOPROTEIN"/>
    <property type="match status" value="1"/>
</dbReference>
<feature type="domain" description="3-keto-alpha-glucoside-1,2-lyase/3-keto-2-hydroxy-glucal hydratase" evidence="2">
    <location>
        <begin position="30"/>
        <end position="270"/>
    </location>
</feature>
<keyword evidence="1" id="KW-0732">Signal</keyword>
<dbReference type="RefSeq" id="WP_048694988.1">
    <property type="nucleotide sequence ID" value="NZ_KQ130504.1"/>
</dbReference>
<dbReference type="Pfam" id="PF06439">
    <property type="entry name" value="3keto-disac_hyd"/>
    <property type="match status" value="1"/>
</dbReference>
<name>A0A0J8GTP3_9ALTE</name>
<evidence type="ECO:0000259" key="2">
    <source>
        <dbReference type="Pfam" id="PF06439"/>
    </source>
</evidence>
<dbReference type="Gene3D" id="2.60.120.560">
    <property type="entry name" value="Exo-inulinase, domain 1"/>
    <property type="match status" value="1"/>
</dbReference>
<dbReference type="AlphaFoldDB" id="A0A0J8GTP3"/>
<proteinExistence type="predicted"/>
<dbReference type="PATRIC" id="fig|1513271.3.peg.3391"/>
<feature type="signal peptide" evidence="1">
    <location>
        <begin position="1"/>
        <end position="16"/>
    </location>
</feature>
<protein>
    <recommendedName>
        <fullName evidence="2">3-keto-alpha-glucoside-1,2-lyase/3-keto-2-hydroxy-glucal hydratase domain-containing protein</fullName>
    </recommendedName>
</protein>
<evidence type="ECO:0000256" key="1">
    <source>
        <dbReference type="SAM" id="SignalP"/>
    </source>
</evidence>
<feature type="chain" id="PRO_5005298551" description="3-keto-alpha-glucoside-1,2-lyase/3-keto-2-hydroxy-glucal hydratase domain-containing protein" evidence="1">
    <location>
        <begin position="17"/>
        <end position="278"/>
    </location>
</feature>
<dbReference type="EMBL" id="LAZL01000033">
    <property type="protein sequence ID" value="KMT64058.1"/>
    <property type="molecule type" value="Genomic_DNA"/>
</dbReference>
<sequence>MIKVISTLFSASLVLASCSLTQVTRSQTHEWVSLFNGENLAGWQAVYIKNKPEIGEPADLFKVTDGVIHVYPEAEHDTLQPFAAIISEQAYSEYRFSLEYKWGKNKFKPRTELLKDAGLLYHAHGFGKPAWPLSVECQIQDTDTGDTYAIGTKVSAFVDEDSFKPASFGSLEAYHFSGIKGQGKQIEVGQKNKITRIRHSQLLETQDWNRVEIVVRGDQAIHIINGQINKRIFNFKKWDVNLNKWIKLDKGKIVLQAEGAEVFYRNIKIRPLNSTDPI</sequence>
<organism evidence="3 4">
    <name type="scientific">Catenovulum maritimum</name>
    <dbReference type="NCBI Taxonomy" id="1513271"/>
    <lineage>
        <taxon>Bacteria</taxon>
        <taxon>Pseudomonadati</taxon>
        <taxon>Pseudomonadota</taxon>
        <taxon>Gammaproteobacteria</taxon>
        <taxon>Alteromonadales</taxon>
        <taxon>Alteromonadaceae</taxon>
        <taxon>Catenovulum</taxon>
    </lineage>
</organism>
<gene>
    <name evidence="3" type="ORF">XM47_16480</name>
</gene>
<dbReference type="OrthoDB" id="259356at2"/>
<dbReference type="InterPro" id="IPR010496">
    <property type="entry name" value="AL/BT2_dom"/>
</dbReference>
<dbReference type="GO" id="GO:0016787">
    <property type="term" value="F:hydrolase activity"/>
    <property type="evidence" value="ECO:0007669"/>
    <property type="project" value="InterPro"/>
</dbReference>
<dbReference type="Proteomes" id="UP000037600">
    <property type="component" value="Unassembled WGS sequence"/>
</dbReference>
<keyword evidence="4" id="KW-1185">Reference proteome</keyword>